<dbReference type="InterPro" id="IPR005025">
    <property type="entry name" value="FMN_Rdtase-like_dom"/>
</dbReference>
<comment type="caution">
    <text evidence="2">The sequence shown here is derived from an EMBL/GenBank/DDBJ whole genome shotgun (WGS) entry which is preliminary data.</text>
</comment>
<accession>A0A0F4LVA5</accession>
<dbReference type="EMBL" id="JXJQ01000006">
    <property type="protein sequence ID" value="KJY62308.1"/>
    <property type="molecule type" value="Genomic_DNA"/>
</dbReference>
<dbReference type="AlphaFoldDB" id="A0A0F4LVA5"/>
<dbReference type="SUPFAM" id="SSF52218">
    <property type="entry name" value="Flavoproteins"/>
    <property type="match status" value="1"/>
</dbReference>
<dbReference type="STRING" id="1218492.JG30_05090"/>
<feature type="domain" description="NADPH-dependent FMN reductase-like" evidence="1">
    <location>
        <begin position="5"/>
        <end position="149"/>
    </location>
</feature>
<gene>
    <name evidence="2" type="ORF">JG30_05090</name>
</gene>
<dbReference type="InterPro" id="IPR029039">
    <property type="entry name" value="Flavoprotein-like_sf"/>
</dbReference>
<dbReference type="PATRIC" id="fig|1218492.5.peg.634"/>
<dbReference type="InterPro" id="IPR050712">
    <property type="entry name" value="NAD(P)H-dep_reductase"/>
</dbReference>
<dbReference type="PANTHER" id="PTHR30543:SF21">
    <property type="entry name" value="NAD(P)H-DEPENDENT FMN REDUCTASE LOT6"/>
    <property type="match status" value="1"/>
</dbReference>
<evidence type="ECO:0000313" key="2">
    <source>
        <dbReference type="EMBL" id="KJY62308.1"/>
    </source>
</evidence>
<dbReference type="GO" id="GO:0005829">
    <property type="term" value="C:cytosol"/>
    <property type="evidence" value="ECO:0007669"/>
    <property type="project" value="TreeGrafter"/>
</dbReference>
<name>A0A0F4LVA5_9LACO</name>
<dbReference type="PANTHER" id="PTHR30543">
    <property type="entry name" value="CHROMATE REDUCTASE"/>
    <property type="match status" value="1"/>
</dbReference>
<sequence>MTKNVGIFVGSLRKGSYSRIIAQELAKLFPADYTTQFLEIGNLPLYNQDFDDLGPVPTEYVQFRTAVQKLDAALFVTPEYNRSVPAVLKNALDVASRPYGANVWDGKPAAIVSLSPGTMGGFGANHHLRQALVFLNMPTLQQPEAYLSHVDQFIDTAKGEVNNQGTKDFLQSIVNAFVQLIERY</sequence>
<reference evidence="2 3" key="1">
    <citation type="submission" date="2015-01" db="EMBL/GenBank/DDBJ databases">
        <title>Comparative genomics of the lactic acid bacteria isolated from the honey bee gut.</title>
        <authorList>
            <person name="Ellegaard K.M."/>
            <person name="Tamarit D."/>
            <person name="Javelind E."/>
            <person name="Olofsson T."/>
            <person name="Andersson S.G."/>
            <person name="Vasquez A."/>
        </authorList>
    </citation>
    <scope>NUCLEOTIDE SEQUENCE [LARGE SCALE GENOMIC DNA]</scope>
    <source>
        <strain evidence="2 3">Bin4</strain>
    </source>
</reference>
<dbReference type="RefSeq" id="WP_046315933.1">
    <property type="nucleotide sequence ID" value="NZ_JBHSZT010000001.1"/>
</dbReference>
<proteinExistence type="predicted"/>
<protein>
    <submittedName>
        <fullName evidence="2">NADPH-dependent FMN reductase</fullName>
    </submittedName>
</protein>
<keyword evidence="3" id="KW-1185">Reference proteome</keyword>
<organism evidence="2 3">
    <name type="scientific">Bombilactobacillus mellifer</name>
    <dbReference type="NCBI Taxonomy" id="1218492"/>
    <lineage>
        <taxon>Bacteria</taxon>
        <taxon>Bacillati</taxon>
        <taxon>Bacillota</taxon>
        <taxon>Bacilli</taxon>
        <taxon>Lactobacillales</taxon>
        <taxon>Lactobacillaceae</taxon>
        <taxon>Bombilactobacillus</taxon>
    </lineage>
</organism>
<dbReference type="HOGENOM" id="CLU_055322_4_2_9"/>
<evidence type="ECO:0000259" key="1">
    <source>
        <dbReference type="Pfam" id="PF03358"/>
    </source>
</evidence>
<dbReference type="Pfam" id="PF03358">
    <property type="entry name" value="FMN_red"/>
    <property type="match status" value="1"/>
</dbReference>
<dbReference type="GO" id="GO:0010181">
    <property type="term" value="F:FMN binding"/>
    <property type="evidence" value="ECO:0007669"/>
    <property type="project" value="TreeGrafter"/>
</dbReference>
<dbReference type="Proteomes" id="UP000033558">
    <property type="component" value="Unassembled WGS sequence"/>
</dbReference>
<evidence type="ECO:0000313" key="3">
    <source>
        <dbReference type="Proteomes" id="UP000033558"/>
    </source>
</evidence>
<dbReference type="Gene3D" id="3.40.50.360">
    <property type="match status" value="1"/>
</dbReference>
<dbReference type="GO" id="GO:0016491">
    <property type="term" value="F:oxidoreductase activity"/>
    <property type="evidence" value="ECO:0007669"/>
    <property type="project" value="InterPro"/>
</dbReference>
<dbReference type="OrthoDB" id="9812295at2"/>